<sequence>METLRGYTRATHRCRYSDRLKCAQRRLSSLGTSERKLEKHKIKTNSDLNFVSYVYFTLYRFLHKCLNKPCHVLVELSNRVTLWNIPFNLICFVWYAC</sequence>
<protein>
    <submittedName>
        <fullName evidence="1">Uncharacterized protein</fullName>
    </submittedName>
</protein>
<accession>M4B350</accession>
<evidence type="ECO:0000313" key="2">
    <source>
        <dbReference type="Proteomes" id="UP000011713"/>
    </source>
</evidence>
<dbReference type="HOGENOM" id="CLU_2351139_0_0_1"/>
<dbReference type="EnsemblProtists" id="HpaT800698">
    <property type="protein sequence ID" value="HpaP800698"/>
    <property type="gene ID" value="HpaG800698"/>
</dbReference>
<organism evidence="1 2">
    <name type="scientific">Hyaloperonospora arabidopsidis (strain Emoy2)</name>
    <name type="common">Downy mildew agent</name>
    <name type="synonym">Peronospora arabidopsidis</name>
    <dbReference type="NCBI Taxonomy" id="559515"/>
    <lineage>
        <taxon>Eukaryota</taxon>
        <taxon>Sar</taxon>
        <taxon>Stramenopiles</taxon>
        <taxon>Oomycota</taxon>
        <taxon>Peronosporomycetes</taxon>
        <taxon>Peronosporales</taxon>
        <taxon>Peronosporaceae</taxon>
        <taxon>Hyaloperonospora</taxon>
    </lineage>
</organism>
<dbReference type="InParanoid" id="M4B350"/>
<evidence type="ECO:0000313" key="1">
    <source>
        <dbReference type="EnsemblProtists" id="HpaP800698"/>
    </source>
</evidence>
<proteinExistence type="predicted"/>
<dbReference type="AlphaFoldDB" id="M4B350"/>
<reference evidence="1" key="2">
    <citation type="submission" date="2015-06" db="UniProtKB">
        <authorList>
            <consortium name="EnsemblProtists"/>
        </authorList>
    </citation>
    <scope>IDENTIFICATION</scope>
    <source>
        <strain evidence="1">Emoy2</strain>
    </source>
</reference>
<dbReference type="VEuPathDB" id="FungiDB:HpaG800698"/>
<dbReference type="Proteomes" id="UP000011713">
    <property type="component" value="Unassembled WGS sequence"/>
</dbReference>
<name>M4B350_HYAAE</name>
<dbReference type="EMBL" id="JH598094">
    <property type="status" value="NOT_ANNOTATED_CDS"/>
    <property type="molecule type" value="Genomic_DNA"/>
</dbReference>
<keyword evidence="2" id="KW-1185">Reference proteome</keyword>
<reference evidence="2" key="1">
    <citation type="journal article" date="2010" name="Science">
        <title>Signatures of adaptation to obligate biotrophy in the Hyaloperonospora arabidopsidis genome.</title>
        <authorList>
            <person name="Baxter L."/>
            <person name="Tripathy S."/>
            <person name="Ishaque N."/>
            <person name="Boot N."/>
            <person name="Cabral A."/>
            <person name="Kemen E."/>
            <person name="Thines M."/>
            <person name="Ah-Fong A."/>
            <person name="Anderson R."/>
            <person name="Badejoko W."/>
            <person name="Bittner-Eddy P."/>
            <person name="Boore J.L."/>
            <person name="Chibucos M.C."/>
            <person name="Coates M."/>
            <person name="Dehal P."/>
            <person name="Delehaunty K."/>
            <person name="Dong S."/>
            <person name="Downton P."/>
            <person name="Dumas B."/>
            <person name="Fabro G."/>
            <person name="Fronick C."/>
            <person name="Fuerstenberg S.I."/>
            <person name="Fulton L."/>
            <person name="Gaulin E."/>
            <person name="Govers F."/>
            <person name="Hughes L."/>
            <person name="Humphray S."/>
            <person name="Jiang R.H."/>
            <person name="Judelson H."/>
            <person name="Kamoun S."/>
            <person name="Kyung K."/>
            <person name="Meijer H."/>
            <person name="Minx P."/>
            <person name="Morris P."/>
            <person name="Nelson J."/>
            <person name="Phuntumart V."/>
            <person name="Qutob D."/>
            <person name="Rehmany A."/>
            <person name="Rougon-Cardoso A."/>
            <person name="Ryden P."/>
            <person name="Torto-Alalibo T."/>
            <person name="Studholme D."/>
            <person name="Wang Y."/>
            <person name="Win J."/>
            <person name="Wood J."/>
            <person name="Clifton S.W."/>
            <person name="Rogers J."/>
            <person name="Van den Ackerveken G."/>
            <person name="Jones J.D."/>
            <person name="McDowell J.M."/>
            <person name="Beynon J."/>
            <person name="Tyler B.M."/>
        </authorList>
    </citation>
    <scope>NUCLEOTIDE SEQUENCE [LARGE SCALE GENOMIC DNA]</scope>
    <source>
        <strain evidence="2">Emoy2</strain>
    </source>
</reference>